<feature type="domain" description="Zn(2)-C6 fungal-type" evidence="7">
    <location>
        <begin position="10"/>
        <end position="41"/>
    </location>
</feature>
<dbReference type="Proteomes" id="UP001150941">
    <property type="component" value="Unassembled WGS sequence"/>
</dbReference>
<dbReference type="InterPro" id="IPR001138">
    <property type="entry name" value="Zn2Cys6_DnaBD"/>
</dbReference>
<dbReference type="PANTHER" id="PTHR47171:SF3">
    <property type="entry name" value="FARA-RELATED"/>
    <property type="match status" value="1"/>
</dbReference>
<dbReference type="CDD" id="cd12148">
    <property type="entry name" value="fungal_TF_MHR"/>
    <property type="match status" value="1"/>
</dbReference>
<gene>
    <name evidence="8" type="ORF">N7468_002783</name>
</gene>
<sequence length="339" mass="38728">MPRAAPTKIACGLCHERRVKCDRTSYSPCTQCQIARIPCELIASRRGRHRKLPLPDVPRPAPSSQFITASQATEACATNAVARSEEESQHKQTEIPSLLPTRVGEKIPYMVDSSNINYLIREFGHPSRLLTDAGSQSIEEYLHEALTGRLDQTTVHSIKSRRFGLIDRLRDQGAFDVPAEGIRAALLETFFQTSFSYFPILDRSDFTKRANEGPASHLLLNAIFMVATIYCADSLVTEAGFDSRFTASLTFYHRAKDIYDAGYETDVITVIQSTFLLSHWWSGPLEQKDPWYWLGIAISRLIYYSKKYACLHSRDRKVWRRLWWIIYVCSKIQHEQISN</sequence>
<reference evidence="8" key="1">
    <citation type="submission" date="2022-11" db="EMBL/GenBank/DDBJ databases">
        <authorList>
            <person name="Petersen C."/>
        </authorList>
    </citation>
    <scope>NUCLEOTIDE SEQUENCE</scope>
    <source>
        <strain evidence="8">IBT 19713</strain>
    </source>
</reference>
<dbReference type="InterPro" id="IPR052073">
    <property type="entry name" value="Amide_Lactam_Regulators"/>
</dbReference>
<keyword evidence="9" id="KW-1185">Reference proteome</keyword>
<dbReference type="InterPro" id="IPR007219">
    <property type="entry name" value="XnlR_reg_dom"/>
</dbReference>
<accession>A0A9W9PJA0</accession>
<dbReference type="PANTHER" id="PTHR47171">
    <property type="entry name" value="FARA-RELATED"/>
    <property type="match status" value="1"/>
</dbReference>
<dbReference type="PROSITE" id="PS00463">
    <property type="entry name" value="ZN2_CY6_FUNGAL_1"/>
    <property type="match status" value="1"/>
</dbReference>
<keyword evidence="3" id="KW-0805">Transcription regulation</keyword>
<dbReference type="GO" id="GO:0000981">
    <property type="term" value="F:DNA-binding transcription factor activity, RNA polymerase II-specific"/>
    <property type="evidence" value="ECO:0007669"/>
    <property type="project" value="InterPro"/>
</dbReference>
<dbReference type="Gene3D" id="4.10.240.10">
    <property type="entry name" value="Zn(2)-C6 fungal-type DNA-binding domain"/>
    <property type="match status" value="1"/>
</dbReference>
<evidence type="ECO:0000256" key="4">
    <source>
        <dbReference type="ARBA" id="ARBA00023125"/>
    </source>
</evidence>
<dbReference type="GO" id="GO:0008270">
    <property type="term" value="F:zinc ion binding"/>
    <property type="evidence" value="ECO:0007669"/>
    <property type="project" value="InterPro"/>
</dbReference>
<dbReference type="Pfam" id="PF04082">
    <property type="entry name" value="Fungal_trans"/>
    <property type="match status" value="1"/>
</dbReference>
<dbReference type="GO" id="GO:0003677">
    <property type="term" value="F:DNA binding"/>
    <property type="evidence" value="ECO:0007669"/>
    <property type="project" value="UniProtKB-KW"/>
</dbReference>
<keyword evidence="1" id="KW-0479">Metal-binding</keyword>
<dbReference type="AlphaFoldDB" id="A0A9W9PJA0"/>
<comment type="caution">
    <text evidence="8">The sequence shown here is derived from an EMBL/GenBank/DDBJ whole genome shotgun (WGS) entry which is preliminary data.</text>
</comment>
<evidence type="ECO:0000256" key="1">
    <source>
        <dbReference type="ARBA" id="ARBA00022723"/>
    </source>
</evidence>
<dbReference type="GeneID" id="83199383"/>
<evidence type="ECO:0000256" key="6">
    <source>
        <dbReference type="ARBA" id="ARBA00023242"/>
    </source>
</evidence>
<evidence type="ECO:0000313" key="9">
    <source>
        <dbReference type="Proteomes" id="UP001150941"/>
    </source>
</evidence>
<dbReference type="InterPro" id="IPR036864">
    <property type="entry name" value="Zn2-C6_fun-type_DNA-bd_sf"/>
</dbReference>
<keyword evidence="4" id="KW-0238">DNA-binding</keyword>
<dbReference type="Pfam" id="PF00172">
    <property type="entry name" value="Zn_clus"/>
    <property type="match status" value="1"/>
</dbReference>
<evidence type="ECO:0000259" key="7">
    <source>
        <dbReference type="PROSITE" id="PS50048"/>
    </source>
</evidence>
<proteinExistence type="predicted"/>
<evidence type="ECO:0000256" key="2">
    <source>
        <dbReference type="ARBA" id="ARBA00022833"/>
    </source>
</evidence>
<dbReference type="OrthoDB" id="5121955at2759"/>
<keyword evidence="2" id="KW-0862">Zinc</keyword>
<dbReference type="RefSeq" id="XP_058335221.1">
    <property type="nucleotide sequence ID" value="XM_058472080.1"/>
</dbReference>
<keyword evidence="5" id="KW-0804">Transcription</keyword>
<dbReference type="PROSITE" id="PS50048">
    <property type="entry name" value="ZN2_CY6_FUNGAL_2"/>
    <property type="match status" value="1"/>
</dbReference>
<dbReference type="GO" id="GO:0006351">
    <property type="term" value="P:DNA-templated transcription"/>
    <property type="evidence" value="ECO:0007669"/>
    <property type="project" value="InterPro"/>
</dbReference>
<evidence type="ECO:0000256" key="5">
    <source>
        <dbReference type="ARBA" id="ARBA00023163"/>
    </source>
</evidence>
<dbReference type="EMBL" id="JAPQKS010000002">
    <property type="protein sequence ID" value="KAJ5247800.1"/>
    <property type="molecule type" value="Genomic_DNA"/>
</dbReference>
<organism evidence="8 9">
    <name type="scientific">Penicillium chermesinum</name>
    <dbReference type="NCBI Taxonomy" id="63820"/>
    <lineage>
        <taxon>Eukaryota</taxon>
        <taxon>Fungi</taxon>
        <taxon>Dikarya</taxon>
        <taxon>Ascomycota</taxon>
        <taxon>Pezizomycotina</taxon>
        <taxon>Eurotiomycetes</taxon>
        <taxon>Eurotiomycetidae</taxon>
        <taxon>Eurotiales</taxon>
        <taxon>Aspergillaceae</taxon>
        <taxon>Penicillium</taxon>
    </lineage>
</organism>
<protein>
    <submittedName>
        <fullName evidence="8">Fungal-specific transcription factor domain-containing protein</fullName>
    </submittedName>
</protein>
<keyword evidence="6" id="KW-0539">Nucleus</keyword>
<dbReference type="SUPFAM" id="SSF57701">
    <property type="entry name" value="Zn2/Cys6 DNA-binding domain"/>
    <property type="match status" value="1"/>
</dbReference>
<reference evidence="8" key="2">
    <citation type="journal article" date="2023" name="IMA Fungus">
        <title>Comparative genomic study of the Penicillium genus elucidates a diverse pangenome and 15 lateral gene transfer events.</title>
        <authorList>
            <person name="Petersen C."/>
            <person name="Sorensen T."/>
            <person name="Nielsen M.R."/>
            <person name="Sondergaard T.E."/>
            <person name="Sorensen J.L."/>
            <person name="Fitzpatrick D.A."/>
            <person name="Frisvad J.C."/>
            <person name="Nielsen K.L."/>
        </authorList>
    </citation>
    <scope>NUCLEOTIDE SEQUENCE</scope>
    <source>
        <strain evidence="8">IBT 19713</strain>
    </source>
</reference>
<name>A0A9W9PJA0_9EURO</name>
<evidence type="ECO:0000313" key="8">
    <source>
        <dbReference type="EMBL" id="KAJ5247800.1"/>
    </source>
</evidence>
<evidence type="ECO:0000256" key="3">
    <source>
        <dbReference type="ARBA" id="ARBA00023015"/>
    </source>
</evidence>